<keyword evidence="4 5" id="KW-0949">S-adenosyl-L-methionine</keyword>
<dbReference type="HAMAP" id="MF_00472">
    <property type="entry name" value="UbiG"/>
    <property type="match status" value="1"/>
</dbReference>
<comment type="cofactor">
    <cofactor evidence="5">
        <name>Mg(2+)</name>
        <dbReference type="ChEBI" id="CHEBI:18420"/>
    </cofactor>
</comment>
<feature type="binding site" evidence="5">
    <location>
        <position position="208"/>
    </location>
    <ligand>
        <name>S-adenosyl-L-methionine</name>
        <dbReference type="ChEBI" id="CHEBI:59789"/>
    </ligand>
</feature>
<keyword evidence="5" id="KW-0496">Mitochondrion</keyword>
<comment type="catalytic activity">
    <reaction evidence="5">
        <text>a 3-demethylubiquinol + S-adenosyl-L-methionine = a ubiquinol + S-adenosyl-L-homocysteine + H(+)</text>
        <dbReference type="Rhea" id="RHEA:44380"/>
        <dbReference type="Rhea" id="RHEA-COMP:9566"/>
        <dbReference type="Rhea" id="RHEA-COMP:10914"/>
        <dbReference type="ChEBI" id="CHEBI:15378"/>
        <dbReference type="ChEBI" id="CHEBI:17976"/>
        <dbReference type="ChEBI" id="CHEBI:57856"/>
        <dbReference type="ChEBI" id="CHEBI:59789"/>
        <dbReference type="ChEBI" id="CHEBI:84422"/>
        <dbReference type="EC" id="2.1.1.64"/>
    </reaction>
</comment>
<comment type="subunit">
    <text evidence="5">Component of a multi-subunit COQ enzyme complex.</text>
</comment>
<keyword evidence="5" id="KW-0479">Metal-binding</keyword>
<comment type="catalytic activity">
    <reaction evidence="5">
        <text>a 3,4-dihydroxy-5-(all-trans-polyprenyl)benzoate + S-adenosyl-L-methionine = a 4-hydroxy-3-methoxy-5-(all-trans-polyprenyl)benzoate + S-adenosyl-L-homocysteine + H(+)</text>
        <dbReference type="Rhea" id="RHEA:44452"/>
        <dbReference type="Rhea" id="RHEA-COMP:10930"/>
        <dbReference type="Rhea" id="RHEA-COMP:10931"/>
        <dbReference type="ChEBI" id="CHEBI:15378"/>
        <dbReference type="ChEBI" id="CHEBI:57856"/>
        <dbReference type="ChEBI" id="CHEBI:59789"/>
        <dbReference type="ChEBI" id="CHEBI:64694"/>
        <dbReference type="ChEBI" id="CHEBI:84443"/>
        <dbReference type="EC" id="2.1.1.114"/>
    </reaction>
</comment>
<comment type="pathway">
    <text evidence="5">Cofactor biosynthesis; ubiquinone biosynthesis.</text>
</comment>
<keyword evidence="8" id="KW-1185">Reference proteome</keyword>
<evidence type="ECO:0000256" key="4">
    <source>
        <dbReference type="ARBA" id="ARBA00022691"/>
    </source>
</evidence>
<evidence type="ECO:0000256" key="2">
    <source>
        <dbReference type="ARBA" id="ARBA00022679"/>
    </source>
</evidence>
<accession>A0A9D4YZH1</accession>
<feature type="binding site" evidence="5">
    <location>
        <position position="259"/>
    </location>
    <ligand>
        <name>Mg(2+)</name>
        <dbReference type="ChEBI" id="CHEBI:18420"/>
    </ligand>
</feature>
<dbReference type="InterPro" id="IPR029063">
    <property type="entry name" value="SAM-dependent_MTases_sf"/>
</dbReference>
<dbReference type="EC" id="2.1.1.64" evidence="5"/>
<dbReference type="PANTHER" id="PTHR43464:SF19">
    <property type="entry name" value="UBIQUINONE BIOSYNTHESIS O-METHYLTRANSFERASE, MITOCHONDRIAL"/>
    <property type="match status" value="1"/>
</dbReference>
<keyword evidence="3 5" id="KW-0831">Ubiquinone biosynthesis</keyword>
<comment type="subcellular location">
    <subcellularLocation>
        <location evidence="5">Mitochondrion inner membrane</location>
        <topology evidence="5">Peripheral membrane protein</topology>
        <orientation evidence="5">Matrix side</orientation>
    </subcellularLocation>
</comment>
<dbReference type="GO" id="GO:0061542">
    <property type="term" value="F:3-demethylubiquinol 3-O-methyltransferase activity"/>
    <property type="evidence" value="ECO:0007669"/>
    <property type="project" value="UniProtKB-UniRule"/>
</dbReference>
<comment type="catalytic activity">
    <reaction evidence="5">
        <text>a 3-demethylubiquinone + S-adenosyl-L-methionine = a ubiquinone + S-adenosyl-L-homocysteine</text>
        <dbReference type="Rhea" id="RHEA:81215"/>
        <dbReference type="Rhea" id="RHEA-COMP:9565"/>
        <dbReference type="Rhea" id="RHEA-COMP:19654"/>
        <dbReference type="ChEBI" id="CHEBI:16389"/>
        <dbReference type="ChEBI" id="CHEBI:57856"/>
        <dbReference type="ChEBI" id="CHEBI:59789"/>
        <dbReference type="ChEBI" id="CHEBI:231825"/>
    </reaction>
</comment>
<comment type="similarity">
    <text evidence="5">Belongs to the class I-like SAM-binding methyltransferase superfamily. UbiG/COQ3 family.</text>
</comment>
<dbReference type="GO" id="GO:0010420">
    <property type="term" value="F:polyprenyldihydroxybenzoate methyltransferase activity"/>
    <property type="evidence" value="ECO:0007669"/>
    <property type="project" value="UniProtKB-UniRule"/>
</dbReference>
<protein>
    <recommendedName>
        <fullName evidence="5">Ubiquinone biosynthesis O-methyltransferase, mitochondrial</fullName>
    </recommendedName>
    <alternativeName>
        <fullName evidence="5">3-demethylubiquinol 3-O-methyltransferase</fullName>
        <ecNumber evidence="5">2.1.1.64</ecNumber>
    </alternativeName>
    <alternativeName>
        <fullName evidence="5">3-demethylubiquinone 3-O-methyltransferase</fullName>
        <ecNumber evidence="5">2.1.1.-</ecNumber>
    </alternativeName>
    <alternativeName>
        <fullName evidence="5">Polyprenyldihydroxybenzoate methyltransferase</fullName>
        <ecNumber evidence="5">2.1.1.114</ecNumber>
    </alternativeName>
</protein>
<dbReference type="EC" id="2.1.1.114" evidence="5"/>
<keyword evidence="2 5" id="KW-0808">Transferase</keyword>
<reference evidence="7" key="1">
    <citation type="journal article" date="2019" name="Plant J.">
        <title>Chlorella vulgaris genome assembly and annotation reveals the molecular basis for metabolic acclimation to high light conditions.</title>
        <authorList>
            <person name="Cecchin M."/>
            <person name="Marcolungo L."/>
            <person name="Rossato M."/>
            <person name="Girolomoni L."/>
            <person name="Cosentino E."/>
            <person name="Cuine S."/>
            <person name="Li-Beisson Y."/>
            <person name="Delledonne M."/>
            <person name="Ballottari M."/>
        </authorList>
    </citation>
    <scope>NUCLEOTIDE SEQUENCE</scope>
    <source>
        <strain evidence="7">211/11P</strain>
    </source>
</reference>
<feature type="binding site" evidence="5">
    <location>
        <position position="255"/>
    </location>
    <ligand>
        <name>Mg(2+)</name>
        <dbReference type="ChEBI" id="CHEBI:18420"/>
    </ligand>
</feature>
<evidence type="ECO:0000313" key="8">
    <source>
        <dbReference type="Proteomes" id="UP001055712"/>
    </source>
</evidence>
<comment type="caution">
    <text evidence="7">The sequence shown here is derived from an EMBL/GenBank/DDBJ whole genome shotgun (WGS) entry which is preliminary data.</text>
</comment>
<dbReference type="Proteomes" id="UP001055712">
    <property type="component" value="Unassembled WGS sequence"/>
</dbReference>
<keyword evidence="5" id="KW-0999">Mitochondrion inner membrane</keyword>
<dbReference type="InterPro" id="IPR010233">
    <property type="entry name" value="UbiG_MeTrfase"/>
</dbReference>
<reference evidence="7" key="2">
    <citation type="submission" date="2020-11" db="EMBL/GenBank/DDBJ databases">
        <authorList>
            <person name="Cecchin M."/>
            <person name="Marcolungo L."/>
            <person name="Rossato M."/>
            <person name="Girolomoni L."/>
            <person name="Cosentino E."/>
            <person name="Cuine S."/>
            <person name="Li-Beisson Y."/>
            <person name="Delledonne M."/>
            <person name="Ballottari M."/>
        </authorList>
    </citation>
    <scope>NUCLEOTIDE SEQUENCE</scope>
    <source>
        <strain evidence="7">211/11P</strain>
        <tissue evidence="7">Whole cell</tissue>
    </source>
</reference>
<comment type="function">
    <text evidence="5">O-methyltransferase required for two non-consecutive steps during ubiquinone biosynthesis. Catalyzes the 2 O-methylation of 3,4-dihydroxy-5-(all-trans-polyprenyl)benzoic acid into 4-hydroxy-3-methoxy-5-(all-trans-polyprenyl)benzoic acid. Also catalyzes the last step of ubiquinone biosynthesis by mediating methylation of 3-demethylubiquinone into ubiquinone. Also able to mediate the methylation of 3-demethylubiquinol into ubiquinol.</text>
</comment>
<sequence>MRKPLSELLATAGRAAASQALHSWLISQPSVACLSSLSRSSWAASADFSGTAGSTPLDVPVLKQQQPVPVPRTVGGAAAGGVLRQQAPAPAAGGAAARGAASPSPAAAAAAAPAAAAGGHGSTVNQQEAAKFAALAGEWWDPAGPFAPLHAMNPVRCRFLRTALCSAFGRDPTQPGPLAGLSLLDVGCGGGLLAESLARMGAHVTGIDVNQGGIATATAHAALDPDLHARLTYRTASAEQLVAAGECFDAVVASEVVEHVASIPAFCSALAALARPGGGVAISTLNRTPRSYLAAVLVAEHVLRWVPPGTHDWQRFVTPEELAAQMEESTSGGGGGAPLRLQLLSGMQYNPVTGAWSLGRDTAINYIAWFGKPPGGGASPRVAHG</sequence>
<evidence type="ECO:0000256" key="1">
    <source>
        <dbReference type="ARBA" id="ARBA00022603"/>
    </source>
</evidence>
<feature type="binding site" evidence="5">
    <location>
        <position position="156"/>
    </location>
    <ligand>
        <name>S-adenosyl-L-methionine</name>
        <dbReference type="ChEBI" id="CHEBI:59789"/>
    </ligand>
</feature>
<dbReference type="GO" id="GO:0046872">
    <property type="term" value="F:metal ion binding"/>
    <property type="evidence" value="ECO:0007669"/>
    <property type="project" value="UniProtKB-KW"/>
</dbReference>
<name>A0A9D4YZH1_CHLVU</name>
<dbReference type="InterPro" id="IPR013216">
    <property type="entry name" value="Methyltransf_11"/>
</dbReference>
<dbReference type="AlphaFoldDB" id="A0A9D4YZH1"/>
<feature type="domain" description="Methyltransferase type 11" evidence="6">
    <location>
        <begin position="184"/>
        <end position="281"/>
    </location>
</feature>
<keyword evidence="1 5" id="KW-0489">Methyltransferase</keyword>
<organism evidence="7 8">
    <name type="scientific">Chlorella vulgaris</name>
    <name type="common">Green alga</name>
    <dbReference type="NCBI Taxonomy" id="3077"/>
    <lineage>
        <taxon>Eukaryota</taxon>
        <taxon>Viridiplantae</taxon>
        <taxon>Chlorophyta</taxon>
        <taxon>core chlorophytes</taxon>
        <taxon>Trebouxiophyceae</taxon>
        <taxon>Chlorellales</taxon>
        <taxon>Chlorellaceae</taxon>
        <taxon>Chlorella clade</taxon>
        <taxon>Chlorella</taxon>
    </lineage>
</organism>
<evidence type="ECO:0000256" key="3">
    <source>
        <dbReference type="ARBA" id="ARBA00022688"/>
    </source>
</evidence>
<dbReference type="NCBIfam" id="TIGR01983">
    <property type="entry name" value="UbiG"/>
    <property type="match status" value="1"/>
</dbReference>
<dbReference type="OrthoDB" id="3265906at2759"/>
<dbReference type="SUPFAM" id="SSF53335">
    <property type="entry name" value="S-adenosyl-L-methionine-dependent methyltransferases"/>
    <property type="match status" value="1"/>
</dbReference>
<keyword evidence="5" id="KW-0460">Magnesium</keyword>
<dbReference type="PANTHER" id="PTHR43464">
    <property type="entry name" value="METHYLTRANSFERASE"/>
    <property type="match status" value="1"/>
</dbReference>
<evidence type="ECO:0000256" key="5">
    <source>
        <dbReference type="HAMAP-Rule" id="MF_03190"/>
    </source>
</evidence>
<dbReference type="GO" id="GO:0032259">
    <property type="term" value="P:methylation"/>
    <property type="evidence" value="ECO:0007669"/>
    <property type="project" value="UniProtKB-KW"/>
</dbReference>
<keyword evidence="5" id="KW-0472">Membrane</keyword>
<gene>
    <name evidence="5" type="primary">COQ3</name>
    <name evidence="7" type="ORF">D9Q98_001575</name>
</gene>
<evidence type="ECO:0000259" key="6">
    <source>
        <dbReference type="Pfam" id="PF08241"/>
    </source>
</evidence>
<proteinExistence type="inferred from homology"/>
<evidence type="ECO:0000313" key="7">
    <source>
        <dbReference type="EMBL" id="KAI3435509.1"/>
    </source>
</evidence>
<dbReference type="CDD" id="cd02440">
    <property type="entry name" value="AdoMet_MTases"/>
    <property type="match status" value="1"/>
</dbReference>
<dbReference type="EMBL" id="SIDB01000002">
    <property type="protein sequence ID" value="KAI3435509.1"/>
    <property type="molecule type" value="Genomic_DNA"/>
</dbReference>
<feature type="binding site" evidence="5">
    <location>
        <position position="187"/>
    </location>
    <ligand>
        <name>S-adenosyl-L-methionine</name>
        <dbReference type="ChEBI" id="CHEBI:59789"/>
    </ligand>
</feature>
<dbReference type="GO" id="GO:0031314">
    <property type="term" value="C:extrinsic component of mitochondrial inner membrane"/>
    <property type="evidence" value="ECO:0007669"/>
    <property type="project" value="UniProtKB-UniRule"/>
</dbReference>
<dbReference type="Gene3D" id="3.40.50.150">
    <property type="entry name" value="Vaccinia Virus protein VP39"/>
    <property type="match status" value="1"/>
</dbReference>
<feature type="binding site" evidence="5">
    <location>
        <position position="258"/>
    </location>
    <ligand>
        <name>Mg(2+)</name>
        <dbReference type="ChEBI" id="CHEBI:18420"/>
    </ligand>
</feature>
<dbReference type="Pfam" id="PF08241">
    <property type="entry name" value="Methyltransf_11"/>
    <property type="match status" value="1"/>
</dbReference>
<dbReference type="EC" id="2.1.1.-" evidence="5"/>
<feature type="binding site" evidence="5">
    <location>
        <position position="254"/>
    </location>
    <ligand>
        <name>S-adenosyl-L-methionine</name>
        <dbReference type="ChEBI" id="CHEBI:59789"/>
    </ligand>
</feature>